<reference evidence="1" key="1">
    <citation type="journal article" date="2015" name="Nature">
        <title>Complex archaea that bridge the gap between prokaryotes and eukaryotes.</title>
        <authorList>
            <person name="Spang A."/>
            <person name="Saw J.H."/>
            <person name="Jorgensen S.L."/>
            <person name="Zaremba-Niedzwiedzka K."/>
            <person name="Martijn J."/>
            <person name="Lind A.E."/>
            <person name="van Eijk R."/>
            <person name="Schleper C."/>
            <person name="Guy L."/>
            <person name="Ettema T.J."/>
        </authorList>
    </citation>
    <scope>NUCLEOTIDE SEQUENCE</scope>
</reference>
<dbReference type="AlphaFoldDB" id="A0A0F9VPI3"/>
<dbReference type="EMBL" id="LAZR01000033">
    <property type="protein sequence ID" value="KKO01808.1"/>
    <property type="molecule type" value="Genomic_DNA"/>
</dbReference>
<gene>
    <name evidence="1" type="ORF">LCGC14_0111310</name>
</gene>
<comment type="caution">
    <text evidence="1">The sequence shown here is derived from an EMBL/GenBank/DDBJ whole genome shotgun (WGS) entry which is preliminary data.</text>
</comment>
<evidence type="ECO:0000313" key="1">
    <source>
        <dbReference type="EMBL" id="KKO01808.1"/>
    </source>
</evidence>
<name>A0A0F9VPI3_9ZZZZ</name>
<organism evidence="1">
    <name type="scientific">marine sediment metagenome</name>
    <dbReference type="NCBI Taxonomy" id="412755"/>
    <lineage>
        <taxon>unclassified sequences</taxon>
        <taxon>metagenomes</taxon>
        <taxon>ecological metagenomes</taxon>
    </lineage>
</organism>
<accession>A0A0F9VPI3</accession>
<protein>
    <submittedName>
        <fullName evidence="1">Uncharacterized protein</fullName>
    </submittedName>
</protein>
<sequence length="77" mass="8405">MHYDCLGQLISVGAKVLWSAHNSHAGFDQGVMDVVSMSPKRVRVEHGDTGRKSTVDPRSLVVVDLILAQHKAQKKPA</sequence>
<proteinExistence type="predicted"/>